<gene>
    <name evidence="7" type="ORF">NSPZN2_130027</name>
</gene>
<dbReference type="InterPro" id="IPR043129">
    <property type="entry name" value="ATPase_NBD"/>
</dbReference>
<evidence type="ECO:0000313" key="7">
    <source>
        <dbReference type="EMBL" id="CAE6739684.1"/>
    </source>
</evidence>
<dbReference type="PROSITE" id="PS01075">
    <property type="entry name" value="ACETATE_KINASE_1"/>
    <property type="match status" value="1"/>
</dbReference>
<comment type="similarity">
    <text evidence="1 6">Belongs to the acetokinase family.</text>
</comment>
<evidence type="ECO:0000256" key="4">
    <source>
        <dbReference type="ARBA" id="ARBA00022777"/>
    </source>
</evidence>
<dbReference type="PANTHER" id="PTHR21060">
    <property type="entry name" value="ACETATE KINASE"/>
    <property type="match status" value="1"/>
</dbReference>
<dbReference type="EMBL" id="CAJNBJ010000005">
    <property type="protein sequence ID" value="CAE6739684.1"/>
    <property type="molecule type" value="Genomic_DNA"/>
</dbReference>
<reference evidence="7 8" key="1">
    <citation type="submission" date="2021-02" db="EMBL/GenBank/DDBJ databases">
        <authorList>
            <person name="Han P."/>
        </authorList>
    </citation>
    <scope>NUCLEOTIDE SEQUENCE [LARGE SCALE GENOMIC DNA]</scope>
    <source>
        <strain evidence="7">Candidatus Nitrospira sp. ZN2</strain>
    </source>
</reference>
<dbReference type="SUPFAM" id="SSF53067">
    <property type="entry name" value="Actin-like ATPase domain"/>
    <property type="match status" value="1"/>
</dbReference>
<dbReference type="GO" id="GO:0008776">
    <property type="term" value="F:acetate kinase activity"/>
    <property type="evidence" value="ECO:0007669"/>
    <property type="project" value="UniProtKB-EC"/>
</dbReference>
<keyword evidence="4 6" id="KW-0418">Kinase</keyword>
<dbReference type="InterPro" id="IPR000890">
    <property type="entry name" value="Aliphatic_acid_kin_short-chain"/>
</dbReference>
<dbReference type="Proteomes" id="UP000675880">
    <property type="component" value="Unassembled WGS sequence"/>
</dbReference>
<dbReference type="EC" id="2.7.2.1" evidence="7"/>
<evidence type="ECO:0000256" key="2">
    <source>
        <dbReference type="ARBA" id="ARBA00022679"/>
    </source>
</evidence>
<keyword evidence="3" id="KW-0547">Nucleotide-binding</keyword>
<dbReference type="RefSeq" id="WP_213041973.1">
    <property type="nucleotide sequence ID" value="NZ_CAJNBJ010000005.1"/>
</dbReference>
<dbReference type="Gene3D" id="3.30.420.40">
    <property type="match status" value="1"/>
</dbReference>
<name>A0ABM8R8V3_9BACT</name>
<keyword evidence="2 6" id="KW-0808">Transferase</keyword>
<dbReference type="PRINTS" id="PR00471">
    <property type="entry name" value="ACETATEKNASE"/>
</dbReference>
<organism evidence="7 8">
    <name type="scientific">Nitrospira defluvii</name>
    <dbReference type="NCBI Taxonomy" id="330214"/>
    <lineage>
        <taxon>Bacteria</taxon>
        <taxon>Pseudomonadati</taxon>
        <taxon>Nitrospirota</taxon>
        <taxon>Nitrospiria</taxon>
        <taxon>Nitrospirales</taxon>
        <taxon>Nitrospiraceae</taxon>
        <taxon>Nitrospira</taxon>
    </lineage>
</organism>
<evidence type="ECO:0000256" key="6">
    <source>
        <dbReference type="RuleBase" id="RU003835"/>
    </source>
</evidence>
<evidence type="ECO:0000256" key="5">
    <source>
        <dbReference type="ARBA" id="ARBA00022840"/>
    </source>
</evidence>
<keyword evidence="8" id="KW-1185">Reference proteome</keyword>
<protein>
    <submittedName>
        <fullName evidence="7">Acetate kinase</fullName>
        <ecNumber evidence="7">2.7.2.1</ecNumber>
    </submittedName>
</protein>
<sequence length="181" mass="19881">MLVLNCGSSSLKFRVVDIRDETSTTMISGMVDRIGGEARLRPAHGSLSDAEVRSDIRNHDQAVRWVLDRCQRCAVEAVGHRVVHGGANFQQPVRIDATVTAEIEQLGKLAPLHNPACLAGITAAQRVLGFDVPMVAVFDTAFHRRMPERAAIYAIPQGLAAQYRIRRYGIHGIAHASLYRS</sequence>
<proteinExistence type="inferred from homology"/>
<evidence type="ECO:0000256" key="3">
    <source>
        <dbReference type="ARBA" id="ARBA00022741"/>
    </source>
</evidence>
<comment type="caution">
    <text evidence="7">The sequence shown here is derived from an EMBL/GenBank/DDBJ whole genome shotgun (WGS) entry which is preliminary data.</text>
</comment>
<dbReference type="PANTHER" id="PTHR21060:SF15">
    <property type="entry name" value="ACETATE KINASE-RELATED"/>
    <property type="match status" value="1"/>
</dbReference>
<accession>A0ABM8R8V3</accession>
<evidence type="ECO:0000313" key="8">
    <source>
        <dbReference type="Proteomes" id="UP000675880"/>
    </source>
</evidence>
<dbReference type="InterPro" id="IPR023865">
    <property type="entry name" value="Aliphatic_acid_kinase_CS"/>
</dbReference>
<dbReference type="Pfam" id="PF00871">
    <property type="entry name" value="Acetate_kinase"/>
    <property type="match status" value="1"/>
</dbReference>
<keyword evidence="5" id="KW-0067">ATP-binding</keyword>
<evidence type="ECO:0000256" key="1">
    <source>
        <dbReference type="ARBA" id="ARBA00008748"/>
    </source>
</evidence>